<dbReference type="Pfam" id="PF16289">
    <property type="entry name" value="PIN_12"/>
    <property type="match status" value="1"/>
</dbReference>
<protein>
    <submittedName>
        <fullName evidence="2">PIN domain-containing protein</fullName>
    </submittedName>
</protein>
<sequence>MAKIYIDTNIFLDFYQASMDRLNVFEEIKKFSSDIILTEQTINEFSRNRSARLNNLANSIEKETTIKIYTTAIVQSLPDFSKWSEVKKEAEGLAKKISKQLYSLATDISLDPVNTAFEDLVRVTTIYPITQKNIFDANNRKLLGNPPTSPDKHTIGDEIIWEMMCAELTGDFHLGDSRQLTDKSLLPFDLVS</sequence>
<evidence type="ECO:0000259" key="1">
    <source>
        <dbReference type="Pfam" id="PF16289"/>
    </source>
</evidence>
<feature type="domain" description="DUF4935" evidence="1">
    <location>
        <begin position="4"/>
        <end position="165"/>
    </location>
</feature>
<dbReference type="Proteomes" id="UP001229836">
    <property type="component" value="Plasmid unnamed1"/>
</dbReference>
<geneLocation type="plasmid" evidence="2 3">
    <name>unnamed1</name>
</geneLocation>
<gene>
    <name evidence="2" type="ORF">QLH32_19310</name>
</gene>
<proteinExistence type="predicted"/>
<accession>A0ABY8S8D2</accession>
<organism evidence="2 3">
    <name type="scientific">Acinetobacter corruptisaponis</name>
    <dbReference type="NCBI Taxonomy" id="3045147"/>
    <lineage>
        <taxon>Bacteria</taxon>
        <taxon>Pseudomonadati</taxon>
        <taxon>Pseudomonadota</taxon>
        <taxon>Gammaproteobacteria</taxon>
        <taxon>Moraxellales</taxon>
        <taxon>Moraxellaceae</taxon>
        <taxon>Acinetobacter</taxon>
    </lineage>
</organism>
<dbReference type="InterPro" id="IPR032557">
    <property type="entry name" value="DUF4935"/>
</dbReference>
<dbReference type="RefSeq" id="WP_283269501.1">
    <property type="nucleotide sequence ID" value="NZ_CP125670.1"/>
</dbReference>
<evidence type="ECO:0000313" key="3">
    <source>
        <dbReference type="Proteomes" id="UP001229836"/>
    </source>
</evidence>
<keyword evidence="3" id="KW-1185">Reference proteome</keyword>
<evidence type="ECO:0000313" key="2">
    <source>
        <dbReference type="EMBL" id="WHP07920.1"/>
    </source>
</evidence>
<dbReference type="EMBL" id="CP125670">
    <property type="protein sequence ID" value="WHP07920.1"/>
    <property type="molecule type" value="Genomic_DNA"/>
</dbReference>
<reference evidence="2 3" key="1">
    <citation type="submission" date="2023-05" db="EMBL/GenBank/DDBJ databases">
        <title>The complete genome of Acinetobacter sp. nov KCTC 92772.</title>
        <authorList>
            <person name="Zhou G."/>
        </authorList>
    </citation>
    <scope>NUCLEOTIDE SEQUENCE [LARGE SCALE GENOMIC DNA]</scope>
    <source>
        <strain evidence="2 3">KCTC 92772</strain>
        <plasmid evidence="2 3">unnamed1</plasmid>
    </source>
</reference>
<name>A0ABY8S8D2_9GAMM</name>
<keyword evidence="2" id="KW-0614">Plasmid</keyword>